<accession>A0ABY3ACH4</accession>
<keyword evidence="3" id="KW-0560">Oxidoreductase</keyword>
<keyword evidence="8" id="KW-1185">Reference proteome</keyword>
<reference evidence="7 8" key="1">
    <citation type="submission" date="2019-06" db="EMBL/GenBank/DDBJ databases">
        <title>A large-scale integrated study on North Sea by COGITO (Coastal Microbe Genomic &amp; Taxonomic Observatory).</title>
        <authorList>
            <person name="Teeling H."/>
        </authorList>
    </citation>
    <scope>NUCLEOTIDE SEQUENCE [LARGE SCALE GENOMIC DNA]</scope>
    <source>
        <strain evidence="7 8">MAR_2009_79</strain>
    </source>
</reference>
<name>A0ABY3ACH4_9FLAO</name>
<dbReference type="PANTHER" id="PTHR11496:SF102">
    <property type="entry name" value="ALCOHOL DEHYDROGENASE 4"/>
    <property type="match status" value="1"/>
</dbReference>
<evidence type="ECO:0000256" key="3">
    <source>
        <dbReference type="ARBA" id="ARBA00023002"/>
    </source>
</evidence>
<evidence type="ECO:0000259" key="6">
    <source>
        <dbReference type="Pfam" id="PF25137"/>
    </source>
</evidence>
<dbReference type="Gene3D" id="1.20.1090.10">
    <property type="entry name" value="Dehydroquinate synthase-like - alpha domain"/>
    <property type="match status" value="1"/>
</dbReference>
<evidence type="ECO:0000313" key="7">
    <source>
        <dbReference type="EMBL" id="TQO38341.1"/>
    </source>
</evidence>
<gene>
    <name evidence="7" type="ORF">GQ41_2987</name>
</gene>
<comment type="similarity">
    <text evidence="2">Belongs to the iron-containing alcohol dehydrogenase family.</text>
</comment>
<feature type="domain" description="Alcohol dehydrogenase iron-type/glycerol dehydrogenase GldA" evidence="5">
    <location>
        <begin position="11"/>
        <end position="184"/>
    </location>
</feature>
<dbReference type="Gene3D" id="3.40.50.1970">
    <property type="match status" value="1"/>
</dbReference>
<keyword evidence="4" id="KW-0520">NAD</keyword>
<evidence type="ECO:0000313" key="8">
    <source>
        <dbReference type="Proteomes" id="UP000315363"/>
    </source>
</evidence>
<dbReference type="RefSeq" id="WP_142189983.1">
    <property type="nucleotide sequence ID" value="NZ_VHIF01000001.1"/>
</dbReference>
<comment type="caution">
    <text evidence="7">The sequence shown here is derived from an EMBL/GenBank/DDBJ whole genome shotgun (WGS) entry which is preliminary data.</text>
</comment>
<dbReference type="InterPro" id="IPR039697">
    <property type="entry name" value="Alcohol_dehydrogenase_Fe"/>
</dbReference>
<evidence type="ECO:0000256" key="1">
    <source>
        <dbReference type="ARBA" id="ARBA00001962"/>
    </source>
</evidence>
<dbReference type="PROSITE" id="PS00913">
    <property type="entry name" value="ADH_IRON_1"/>
    <property type="match status" value="1"/>
</dbReference>
<feature type="domain" description="Fe-containing alcohol dehydrogenase-like C-terminal" evidence="6">
    <location>
        <begin position="195"/>
        <end position="383"/>
    </location>
</feature>
<sequence>MQLANTNWNYPTTIWFGNGRINEISQACKKLGINNPLFVTDEGLVKLDIVEKTINILKRDRLNFTVYSDVQGNPTEKNVVDGVAHYLKNKHDGVIAFGGGSAIDAAKTIAFMSGQTRSLWDFEDVGDNWSYADPAGIAPIIAIPTTAGTGSEVGRASVILDEKLHTKKIIFHPKMLPAIVISDPELTLGLPPHITAWTGVDAMVHAIEAYCAPGYHPMADGIAIEAIRIIAKYLPIAVKDGKNLEARGQMLVAASMGATAFQKGLGSVHSVAHQLGAIYNKQHGLLNAIILPYALKQNKSAIEERMVHLSKVLGLEKEGTDAIINYIIGLRKELNIPHTLKEIDINLDNAQEIGEMAYKDPSTPSNAKPVNAKDLEQLFRAAVSGDINGLQA</sequence>
<proteinExistence type="inferred from homology"/>
<dbReference type="CDD" id="cd14861">
    <property type="entry name" value="Fe-ADH-like"/>
    <property type="match status" value="1"/>
</dbReference>
<dbReference type="InterPro" id="IPR018211">
    <property type="entry name" value="ADH_Fe_CS"/>
</dbReference>
<evidence type="ECO:0000256" key="4">
    <source>
        <dbReference type="ARBA" id="ARBA00023027"/>
    </source>
</evidence>
<dbReference type="Proteomes" id="UP000315363">
    <property type="component" value="Unassembled WGS sequence"/>
</dbReference>
<dbReference type="Pfam" id="PF00465">
    <property type="entry name" value="Fe-ADH"/>
    <property type="match status" value="1"/>
</dbReference>
<protein>
    <recommendedName>
        <fullName evidence="9">NAD-dependent methanol dehydrogenase</fullName>
    </recommendedName>
</protein>
<evidence type="ECO:0008006" key="9">
    <source>
        <dbReference type="Google" id="ProtNLM"/>
    </source>
</evidence>
<dbReference type="PANTHER" id="PTHR11496">
    <property type="entry name" value="ALCOHOL DEHYDROGENASE"/>
    <property type="match status" value="1"/>
</dbReference>
<dbReference type="InterPro" id="IPR056798">
    <property type="entry name" value="ADH_Fe_C"/>
</dbReference>
<dbReference type="Pfam" id="PF25137">
    <property type="entry name" value="ADH_Fe_C"/>
    <property type="match status" value="1"/>
</dbReference>
<evidence type="ECO:0000259" key="5">
    <source>
        <dbReference type="Pfam" id="PF00465"/>
    </source>
</evidence>
<organism evidence="7 8">
    <name type="scientific">Arenibacter algicola</name>
    <dbReference type="NCBI Taxonomy" id="616991"/>
    <lineage>
        <taxon>Bacteria</taxon>
        <taxon>Pseudomonadati</taxon>
        <taxon>Bacteroidota</taxon>
        <taxon>Flavobacteriia</taxon>
        <taxon>Flavobacteriales</taxon>
        <taxon>Flavobacteriaceae</taxon>
        <taxon>Arenibacter</taxon>
    </lineage>
</organism>
<evidence type="ECO:0000256" key="2">
    <source>
        <dbReference type="ARBA" id="ARBA00007358"/>
    </source>
</evidence>
<dbReference type="InterPro" id="IPR001670">
    <property type="entry name" value="ADH_Fe/GldA"/>
</dbReference>
<dbReference type="SUPFAM" id="SSF56796">
    <property type="entry name" value="Dehydroquinate synthase-like"/>
    <property type="match status" value="1"/>
</dbReference>
<comment type="cofactor">
    <cofactor evidence="1">
        <name>Fe cation</name>
        <dbReference type="ChEBI" id="CHEBI:24875"/>
    </cofactor>
</comment>
<dbReference type="EMBL" id="VHIF01000001">
    <property type="protein sequence ID" value="TQO38341.1"/>
    <property type="molecule type" value="Genomic_DNA"/>
</dbReference>